<dbReference type="InterPro" id="IPR001849">
    <property type="entry name" value="PH_domain"/>
</dbReference>
<evidence type="ECO:0000256" key="1">
    <source>
        <dbReference type="ARBA" id="ARBA00022443"/>
    </source>
</evidence>
<dbReference type="CDD" id="cd09535">
    <property type="entry name" value="SAM_BOI-like_fungal"/>
    <property type="match status" value="1"/>
</dbReference>
<evidence type="ECO:0000313" key="8">
    <source>
        <dbReference type="EMBL" id="ORX38457.1"/>
    </source>
</evidence>
<dbReference type="CDD" id="cd00174">
    <property type="entry name" value="SH3"/>
    <property type="match status" value="1"/>
</dbReference>
<dbReference type="SUPFAM" id="SSF47769">
    <property type="entry name" value="SAM/Pointed domain"/>
    <property type="match status" value="1"/>
</dbReference>
<dbReference type="Gene3D" id="2.30.29.30">
    <property type="entry name" value="Pleckstrin-homology domain (PH domain)/Phosphotyrosine-binding domain (PTB)"/>
    <property type="match status" value="1"/>
</dbReference>
<reference evidence="8 9" key="1">
    <citation type="submission" date="2017-03" db="EMBL/GenBank/DDBJ databases">
        <title>Widespread Adenine N6-methylation of Active Genes in Fungi.</title>
        <authorList>
            <consortium name="DOE Joint Genome Institute"/>
            <person name="Mondo S.J."/>
            <person name="Dannebaum R.O."/>
            <person name="Kuo R.C."/>
            <person name="Louie K.B."/>
            <person name="Bewick A.J."/>
            <person name="Labutti K."/>
            <person name="Haridas S."/>
            <person name="Kuo A."/>
            <person name="Salamov A."/>
            <person name="Ahrendt S.R."/>
            <person name="Lau R."/>
            <person name="Bowen B.P."/>
            <person name="Lipzen A."/>
            <person name="Sullivan W."/>
            <person name="Andreopoulos W.B."/>
            <person name="Clum A."/>
            <person name="Lindquist E."/>
            <person name="Daum C."/>
            <person name="Northen T.R."/>
            <person name="Ramamoorthy G."/>
            <person name="Schmitz R.J."/>
            <person name="Gryganskyi A."/>
            <person name="Culley D."/>
            <person name="Magnuson J."/>
            <person name="James T.Y."/>
            <person name="O'Malley M.A."/>
            <person name="Stajich J.E."/>
            <person name="Spatafora J.W."/>
            <person name="Visel A."/>
            <person name="Grigoriev I.V."/>
        </authorList>
    </citation>
    <scope>NUCLEOTIDE SEQUENCE [LARGE SCALE GENOMIC DNA]</scope>
    <source>
        <strain evidence="8 9">NRRL Y-17943</strain>
    </source>
</reference>
<evidence type="ECO:0000259" key="6">
    <source>
        <dbReference type="PROSITE" id="PS50003"/>
    </source>
</evidence>
<comment type="caution">
    <text evidence="8">The sequence shown here is derived from an EMBL/GenBank/DDBJ whole genome shotgun (WGS) entry which is preliminary data.</text>
</comment>
<dbReference type="SMART" id="SM00326">
    <property type="entry name" value="SH3"/>
    <property type="match status" value="1"/>
</dbReference>
<dbReference type="InterPro" id="IPR045188">
    <property type="entry name" value="Boi1/Boi2-like"/>
</dbReference>
<dbReference type="SMART" id="SM00454">
    <property type="entry name" value="SAM"/>
    <property type="match status" value="1"/>
</dbReference>
<proteinExistence type="predicted"/>
<dbReference type="InterPro" id="IPR011993">
    <property type="entry name" value="PH-like_dom_sf"/>
</dbReference>
<dbReference type="Gene3D" id="1.10.150.50">
    <property type="entry name" value="Transcription Factor, Ets-1"/>
    <property type="match status" value="1"/>
</dbReference>
<evidence type="ECO:0000259" key="7">
    <source>
        <dbReference type="PROSITE" id="PS50105"/>
    </source>
</evidence>
<dbReference type="InterPro" id="IPR036028">
    <property type="entry name" value="SH3-like_dom_sf"/>
</dbReference>
<feature type="region of interest" description="Disordered" evidence="4">
    <location>
        <begin position="551"/>
        <end position="621"/>
    </location>
</feature>
<dbReference type="FunCoup" id="A0A1Y1ULP0">
    <property type="interactions" value="49"/>
</dbReference>
<feature type="region of interest" description="Disordered" evidence="4">
    <location>
        <begin position="61"/>
        <end position="215"/>
    </location>
</feature>
<dbReference type="PROSITE" id="PS50105">
    <property type="entry name" value="SAM_DOMAIN"/>
    <property type="match status" value="1"/>
</dbReference>
<evidence type="ECO:0000256" key="3">
    <source>
        <dbReference type="PROSITE-ProRule" id="PRU00192"/>
    </source>
</evidence>
<evidence type="ECO:0000256" key="2">
    <source>
        <dbReference type="ARBA" id="ARBA00022553"/>
    </source>
</evidence>
<dbReference type="InterPro" id="IPR013761">
    <property type="entry name" value="SAM/pointed_sf"/>
</dbReference>
<dbReference type="PROSITE" id="PS50002">
    <property type="entry name" value="SH3"/>
    <property type="match status" value="1"/>
</dbReference>
<dbReference type="SUPFAM" id="SSF50044">
    <property type="entry name" value="SH3-domain"/>
    <property type="match status" value="1"/>
</dbReference>
<dbReference type="GO" id="GO:0005802">
    <property type="term" value="C:trans-Golgi network"/>
    <property type="evidence" value="ECO:0007669"/>
    <property type="project" value="TreeGrafter"/>
</dbReference>
<evidence type="ECO:0000259" key="5">
    <source>
        <dbReference type="PROSITE" id="PS50002"/>
    </source>
</evidence>
<feature type="domain" description="SAM" evidence="7">
    <location>
        <begin position="215"/>
        <end position="279"/>
    </location>
</feature>
<keyword evidence="1 3" id="KW-0728">SH3 domain</keyword>
<dbReference type="EMBL" id="NBSH01000004">
    <property type="protein sequence ID" value="ORX38457.1"/>
    <property type="molecule type" value="Genomic_DNA"/>
</dbReference>
<dbReference type="PANTHER" id="PTHR22902:SF27">
    <property type="entry name" value="PLECKSTRIN HOMOLOGY DOMAIN-CONTAINING FAMILY A MEMBER 3"/>
    <property type="match status" value="1"/>
</dbReference>
<organism evidence="8 9">
    <name type="scientific">Kockovaella imperatae</name>
    <dbReference type="NCBI Taxonomy" id="4999"/>
    <lineage>
        <taxon>Eukaryota</taxon>
        <taxon>Fungi</taxon>
        <taxon>Dikarya</taxon>
        <taxon>Basidiomycota</taxon>
        <taxon>Agaricomycotina</taxon>
        <taxon>Tremellomycetes</taxon>
        <taxon>Tremellales</taxon>
        <taxon>Cuniculitremaceae</taxon>
        <taxon>Kockovaella</taxon>
    </lineage>
</organism>
<dbReference type="Proteomes" id="UP000193218">
    <property type="component" value="Unassembled WGS sequence"/>
</dbReference>
<feature type="compositionally biased region" description="Low complexity" evidence="4">
    <location>
        <begin position="347"/>
        <end position="359"/>
    </location>
</feature>
<dbReference type="SMART" id="SM00233">
    <property type="entry name" value="PH"/>
    <property type="match status" value="1"/>
</dbReference>
<dbReference type="Pfam" id="PF07647">
    <property type="entry name" value="SAM_2"/>
    <property type="match status" value="1"/>
</dbReference>
<dbReference type="GO" id="GO:0007032">
    <property type="term" value="P:endosome organization"/>
    <property type="evidence" value="ECO:0007669"/>
    <property type="project" value="TreeGrafter"/>
</dbReference>
<accession>A0A1Y1ULP0</accession>
<dbReference type="Pfam" id="PF00018">
    <property type="entry name" value="SH3_1"/>
    <property type="match status" value="1"/>
</dbReference>
<dbReference type="STRING" id="4999.A0A1Y1ULP0"/>
<dbReference type="AlphaFoldDB" id="A0A1Y1ULP0"/>
<dbReference type="OrthoDB" id="73680at2759"/>
<dbReference type="GO" id="GO:0005829">
    <property type="term" value="C:cytosol"/>
    <property type="evidence" value="ECO:0007669"/>
    <property type="project" value="GOC"/>
</dbReference>
<dbReference type="GO" id="GO:0001881">
    <property type="term" value="P:receptor recycling"/>
    <property type="evidence" value="ECO:0007669"/>
    <property type="project" value="TreeGrafter"/>
</dbReference>
<dbReference type="Gene3D" id="2.30.30.40">
    <property type="entry name" value="SH3 Domains"/>
    <property type="match status" value="1"/>
</dbReference>
<dbReference type="InterPro" id="IPR001452">
    <property type="entry name" value="SH3_domain"/>
</dbReference>
<feature type="compositionally biased region" description="Low complexity" evidence="4">
    <location>
        <begin position="177"/>
        <end position="189"/>
    </location>
</feature>
<dbReference type="InParanoid" id="A0A1Y1ULP0"/>
<dbReference type="SUPFAM" id="SSF50729">
    <property type="entry name" value="PH domain-like"/>
    <property type="match status" value="1"/>
</dbReference>
<dbReference type="InterPro" id="IPR001660">
    <property type="entry name" value="SAM"/>
</dbReference>
<keyword evidence="9" id="KW-1185">Reference proteome</keyword>
<feature type="domain" description="SH3" evidence="5">
    <location>
        <begin position="1"/>
        <end position="62"/>
    </location>
</feature>
<feature type="compositionally biased region" description="Basic and acidic residues" evidence="4">
    <location>
        <begin position="81"/>
        <end position="98"/>
    </location>
</feature>
<protein>
    <submittedName>
        <fullName evidence="8">Uncharacterized protein</fullName>
    </submittedName>
</protein>
<dbReference type="Pfam" id="PF00169">
    <property type="entry name" value="PH"/>
    <property type="match status" value="1"/>
</dbReference>
<dbReference type="GO" id="GO:0055037">
    <property type="term" value="C:recycling endosome"/>
    <property type="evidence" value="ECO:0007669"/>
    <property type="project" value="TreeGrafter"/>
</dbReference>
<gene>
    <name evidence="8" type="ORF">BD324DRAFT_620926</name>
</gene>
<dbReference type="GeneID" id="33557147"/>
<dbReference type="PANTHER" id="PTHR22902">
    <property type="entry name" value="SESQUIPEDALIAN"/>
    <property type="match status" value="1"/>
</dbReference>
<dbReference type="CDD" id="cd13316">
    <property type="entry name" value="PH_Boi"/>
    <property type="match status" value="1"/>
</dbReference>
<dbReference type="GO" id="GO:0042147">
    <property type="term" value="P:retrograde transport, endosome to Golgi"/>
    <property type="evidence" value="ECO:0007669"/>
    <property type="project" value="TreeGrafter"/>
</dbReference>
<keyword evidence="2" id="KW-0597">Phosphoprotein</keyword>
<dbReference type="RefSeq" id="XP_021872379.1">
    <property type="nucleotide sequence ID" value="XM_022015338.1"/>
</dbReference>
<name>A0A1Y1ULP0_9TREE</name>
<dbReference type="GO" id="GO:0005769">
    <property type="term" value="C:early endosome"/>
    <property type="evidence" value="ECO:0007669"/>
    <property type="project" value="TreeGrafter"/>
</dbReference>
<dbReference type="PROSITE" id="PS50003">
    <property type="entry name" value="PH_DOMAIN"/>
    <property type="match status" value="1"/>
</dbReference>
<feature type="domain" description="PH" evidence="6">
    <location>
        <begin position="436"/>
        <end position="531"/>
    </location>
</feature>
<sequence>MSQVRAVHTFTAEHGDELDFAAGELIDVIERDEGFGDGWWRGRNARGEEGLFPATYIEELSLEKKETEPSPKASPIPTPLEETKPLNDKAEPREKTPEPESMDQTIASVQTAIETMGQPSQEEELGVGQDMRARLAAQAKLANDNREKQRASGGVTGLIYSDESDDEEEPKREENGSITRSHSSSAPSSRAVANELQPPLSLPGTPVNQGNPKSWSVEDVVKWAKSKGFDEGICAKLEEHEISGDLLLELDANLLKELDIPQFGKRLKLAQAINELRQPVASPLQRGMSAPPTALVAQTPAGLSPRISEFSENQDDAWKDTRRTTSGSGNMAPPATTMGTIPERTISVPSSPMTPASSATKRESTGSSSHKKKSSIDGKDRLSFFSRNRKPAPTASPGDTRARLGATTLTHQIQPVTPTFNRAASGGAKALQQIGTPDHSGYMRKKGERYGSWKMRFFVLKGSHLYYMKSADEDRVKGNIDLRGYRVIMDENAHPGSYAFKLVGNDKPHAFSSSEQSTVREWMKALIKATIARDYTVPVTSSCNIPTIPLAEAQAMSPRPPSPATREATQRATRRENTNQLTAHDASVLMSLDAGKRVSLPSRPSRELRSPSNNNLDPGRSDELVKFVNDHLPSQYPRASTIPDSFVSGEVVFLLVRHLSGIEPNPPVPPNAFAPEDGQPSISGLFAMMDILIDAGVDTAGVSINDVRNGDSEAIARLVESVREWSRTRSGP</sequence>
<feature type="region of interest" description="Disordered" evidence="4">
    <location>
        <begin position="306"/>
        <end position="402"/>
    </location>
</feature>
<evidence type="ECO:0000313" key="9">
    <source>
        <dbReference type="Proteomes" id="UP000193218"/>
    </source>
</evidence>
<evidence type="ECO:0000256" key="4">
    <source>
        <dbReference type="SAM" id="MobiDB-lite"/>
    </source>
</evidence>
<dbReference type="PRINTS" id="PR00452">
    <property type="entry name" value="SH3DOMAIN"/>
</dbReference>
<feature type="compositionally biased region" description="Polar residues" evidence="4">
    <location>
        <begin position="102"/>
        <end position="120"/>
    </location>
</feature>